<sequence length="291" mass="33324">MCSIVGRGFAGVRVSAMDRPMVQKITQQEIVKVLPWSGSAWKLRLPLLCTGPGVQSGAPHCQILCCVFVTGVWTARVLEVKVLPPIESPEEGEDLLGGVFNRLPVFYPTLQVLIGDDSPATFQMDVVMTEEVPRLKVGERVEVLVMSDRSGLSRFKAVRDVYFPDRDVWISEEPYIERECFERLLRKLPALTAPKREKQGISDTKSGKRRPRRLYLDEKSTNTDGEKWMKAVKASSKAKQSNLYEDEEFAVNYRDDDMFEIRNNLEPERPFGTEKQKDIERRLEELEERNL</sequence>
<proteinExistence type="predicted"/>
<dbReference type="AlphaFoldDB" id="A0ABD1ZT18"/>
<organism evidence="2 3">
    <name type="scientific">Riccia fluitans</name>
    <dbReference type="NCBI Taxonomy" id="41844"/>
    <lineage>
        <taxon>Eukaryota</taxon>
        <taxon>Viridiplantae</taxon>
        <taxon>Streptophyta</taxon>
        <taxon>Embryophyta</taxon>
        <taxon>Marchantiophyta</taxon>
        <taxon>Marchantiopsida</taxon>
        <taxon>Marchantiidae</taxon>
        <taxon>Marchantiales</taxon>
        <taxon>Ricciaceae</taxon>
        <taxon>Riccia</taxon>
    </lineage>
</organism>
<protein>
    <submittedName>
        <fullName evidence="2">Uncharacterized protein</fullName>
    </submittedName>
</protein>
<evidence type="ECO:0000256" key="1">
    <source>
        <dbReference type="SAM" id="MobiDB-lite"/>
    </source>
</evidence>
<feature type="region of interest" description="Disordered" evidence="1">
    <location>
        <begin position="195"/>
        <end position="219"/>
    </location>
</feature>
<reference evidence="2 3" key="1">
    <citation type="submission" date="2024-09" db="EMBL/GenBank/DDBJ databases">
        <title>Chromosome-scale assembly of Riccia fluitans.</title>
        <authorList>
            <person name="Paukszto L."/>
            <person name="Sawicki J."/>
            <person name="Karawczyk K."/>
            <person name="Piernik-Szablinska J."/>
            <person name="Szczecinska M."/>
            <person name="Mazdziarz M."/>
        </authorList>
    </citation>
    <scope>NUCLEOTIDE SEQUENCE [LARGE SCALE GENOMIC DNA]</scope>
    <source>
        <strain evidence="2">Rf_01</strain>
        <tissue evidence="2">Aerial parts of the thallus</tissue>
    </source>
</reference>
<evidence type="ECO:0000313" key="2">
    <source>
        <dbReference type="EMBL" id="KAL2654206.1"/>
    </source>
</evidence>
<evidence type="ECO:0000313" key="3">
    <source>
        <dbReference type="Proteomes" id="UP001605036"/>
    </source>
</evidence>
<accession>A0ABD1ZT18</accession>
<comment type="caution">
    <text evidence="2">The sequence shown here is derived from an EMBL/GenBank/DDBJ whole genome shotgun (WGS) entry which is preliminary data.</text>
</comment>
<dbReference type="Proteomes" id="UP001605036">
    <property type="component" value="Unassembled WGS sequence"/>
</dbReference>
<dbReference type="EMBL" id="JBHFFA010000001">
    <property type="protein sequence ID" value="KAL2654206.1"/>
    <property type="molecule type" value="Genomic_DNA"/>
</dbReference>
<name>A0ABD1ZT18_9MARC</name>
<keyword evidence="3" id="KW-1185">Reference proteome</keyword>
<gene>
    <name evidence="2" type="ORF">R1flu_022334</name>
</gene>